<dbReference type="EMBL" id="JABXWD010000464">
    <property type="protein sequence ID" value="MBV6343154.1"/>
    <property type="molecule type" value="Genomic_DNA"/>
</dbReference>
<dbReference type="InterPro" id="IPR026888">
    <property type="entry name" value="AcetylCoA_hyd_C"/>
</dbReference>
<keyword evidence="1" id="KW-0808">Transferase</keyword>
<dbReference type="Pfam" id="PF00583">
    <property type="entry name" value="Acetyltransf_1"/>
    <property type="match status" value="1"/>
</dbReference>
<organism evidence="3 4">
    <name type="scientific">Candidatus Magnetobacterium casense</name>
    <dbReference type="NCBI Taxonomy" id="1455061"/>
    <lineage>
        <taxon>Bacteria</taxon>
        <taxon>Pseudomonadati</taxon>
        <taxon>Nitrospirota</taxon>
        <taxon>Thermodesulfovibrionia</taxon>
        <taxon>Thermodesulfovibrionales</taxon>
        <taxon>Candidatus Magnetobacteriaceae</taxon>
        <taxon>Candidatus Magnetobacterium</taxon>
    </lineage>
</organism>
<dbReference type="InterPro" id="IPR003702">
    <property type="entry name" value="ActCoA_hydro_N"/>
</dbReference>
<dbReference type="InterPro" id="IPR000182">
    <property type="entry name" value="GNAT_dom"/>
</dbReference>
<evidence type="ECO:0000259" key="2">
    <source>
        <dbReference type="PROSITE" id="PS51186"/>
    </source>
</evidence>
<accession>A0ABS6S2T9</accession>
<dbReference type="PROSITE" id="PS51186">
    <property type="entry name" value="GNAT"/>
    <property type="match status" value="1"/>
</dbReference>
<reference evidence="3 4" key="1">
    <citation type="journal article" date="2020" name="J Geophys Res Biogeosci">
        <title>Magnetotaxis as an Adaptation to Enable Bacterial Shuttling of Microbial Sulfur and Sulfur Cycling Across Aquatic Oxic#Anoxic Interfaces.</title>
        <authorList>
            <person name="Li J."/>
            <person name="Liu P."/>
            <person name="Wang J."/>
            <person name="Roberts A.P."/>
            <person name="Pan Y."/>
        </authorList>
    </citation>
    <scope>NUCLEOTIDE SEQUENCE [LARGE SCALE GENOMIC DNA]</scope>
    <source>
        <strain evidence="3 4">MYR-1_YQ</strain>
    </source>
</reference>
<feature type="domain" description="N-acetyltransferase" evidence="2">
    <location>
        <begin position="439"/>
        <end position="600"/>
    </location>
</feature>
<dbReference type="CDD" id="cd04301">
    <property type="entry name" value="NAT_SF"/>
    <property type="match status" value="1"/>
</dbReference>
<evidence type="ECO:0000313" key="3">
    <source>
        <dbReference type="EMBL" id="MBV6343154.1"/>
    </source>
</evidence>
<name>A0ABS6S2T9_9BACT</name>
<proteinExistence type="predicted"/>
<dbReference type="Pfam" id="PF13336">
    <property type="entry name" value="AcetylCoA_hyd_C"/>
    <property type="match status" value="1"/>
</dbReference>
<dbReference type="Proteomes" id="UP001196980">
    <property type="component" value="Unassembled WGS sequence"/>
</dbReference>
<sequence>IFIGTGCGEPQHLLRAFVGYVGGHPKAFFDTELFQVWSLGVAPYADEKFKANFRHNSFFVGNNTRNAVNTGLADYTPVFLSQTPKLFYRRLVPIDVALVQTSHMDRHGFLSLGISVDIVKAAVESARLVIAQVNANMPRIHGDGFIHIRDVDFVIPADEPLLQYKSDAEDDIVQAIGRYVSALVQDGDTIQVGYGSIPNAVLVNLAGKKHLGVHTELLSDGLVQLIQHGVIDNSKKTLNHYKTVASFCMGSDLTYEFLNDNPVVEFRTIDYTNDPMVIARHDNMTAINSALQIDLTGQASAESIGRVFYSGIGGQADFMRGAIMAKNGKTILTLQSTAQEGQISRIVPFLNEGAGVTLNRGDVHYVVTEYGIAYLYGKNIRQRAMELIAIAHPNFRAQLIEEARALNIIYQDQVYIHTARALEQGQLQVRRTTSKGIDVLLRPVRISDEALLKDFFYKLSDETLYRRFISVRKDMPHERLQKYLTADYVRRVILLAVLPQGIHLAETGEFVVGMGQYEVNGNTHFAEVAFVIRDDYQGKGIGRVLLDHLSVIARQQGLLGFTAETLAHNRSMIRLFEGMDFDTEMHPDDDMYAIRMAFKR</sequence>
<dbReference type="InterPro" id="IPR046433">
    <property type="entry name" value="ActCoA_hydro"/>
</dbReference>
<dbReference type="PANTHER" id="PTHR21432:SF20">
    <property type="entry name" value="ACETYL-COA HYDROLASE"/>
    <property type="match status" value="1"/>
</dbReference>
<dbReference type="PANTHER" id="PTHR21432">
    <property type="entry name" value="ACETYL-COA HYDROLASE-RELATED"/>
    <property type="match status" value="1"/>
</dbReference>
<comment type="caution">
    <text evidence="3">The sequence shown here is derived from an EMBL/GenBank/DDBJ whole genome shotgun (WGS) entry which is preliminary data.</text>
</comment>
<evidence type="ECO:0000313" key="4">
    <source>
        <dbReference type="Proteomes" id="UP001196980"/>
    </source>
</evidence>
<evidence type="ECO:0000256" key="1">
    <source>
        <dbReference type="ARBA" id="ARBA00022679"/>
    </source>
</evidence>
<keyword evidence="4" id="KW-1185">Reference proteome</keyword>
<protein>
    <submittedName>
        <fullName evidence="3">GNAT family N-acetyltransferase</fullName>
    </submittedName>
</protein>
<dbReference type="Pfam" id="PF02550">
    <property type="entry name" value="AcetylCoA_hydro"/>
    <property type="match status" value="1"/>
</dbReference>
<feature type="non-terminal residue" evidence="3">
    <location>
        <position position="1"/>
    </location>
</feature>
<dbReference type="RefSeq" id="WP_218253759.1">
    <property type="nucleotide sequence ID" value="NZ_JABXWD010000464.1"/>
</dbReference>
<gene>
    <name evidence="3" type="ORF">HWQ67_16360</name>
</gene>